<evidence type="ECO:0000313" key="2">
    <source>
        <dbReference type="EMBL" id="ONK65796.1"/>
    </source>
</evidence>
<accession>A0A5P1EIS3</accession>
<dbReference type="Pfam" id="PF14299">
    <property type="entry name" value="PP2"/>
    <property type="match status" value="1"/>
</dbReference>
<dbReference type="AlphaFoldDB" id="A0A5P1EIS3"/>
<protein>
    <submittedName>
        <fullName evidence="2">Uncharacterized protein</fullName>
    </submittedName>
</protein>
<organism evidence="2 3">
    <name type="scientific">Asparagus officinalis</name>
    <name type="common">Garden asparagus</name>
    <dbReference type="NCBI Taxonomy" id="4686"/>
    <lineage>
        <taxon>Eukaryota</taxon>
        <taxon>Viridiplantae</taxon>
        <taxon>Streptophyta</taxon>
        <taxon>Embryophyta</taxon>
        <taxon>Tracheophyta</taxon>
        <taxon>Spermatophyta</taxon>
        <taxon>Magnoliopsida</taxon>
        <taxon>Liliopsida</taxon>
        <taxon>Asparagales</taxon>
        <taxon>Asparagaceae</taxon>
        <taxon>Asparagoideae</taxon>
        <taxon>Asparagus</taxon>
    </lineage>
</organism>
<reference evidence="3" key="1">
    <citation type="journal article" date="2017" name="Nat. Commun.">
        <title>The asparagus genome sheds light on the origin and evolution of a young Y chromosome.</title>
        <authorList>
            <person name="Harkess A."/>
            <person name="Zhou J."/>
            <person name="Xu C."/>
            <person name="Bowers J.E."/>
            <person name="Van der Hulst R."/>
            <person name="Ayyampalayam S."/>
            <person name="Mercati F."/>
            <person name="Riccardi P."/>
            <person name="McKain M.R."/>
            <person name="Kakrana A."/>
            <person name="Tang H."/>
            <person name="Ray J."/>
            <person name="Groenendijk J."/>
            <person name="Arikit S."/>
            <person name="Mathioni S.M."/>
            <person name="Nakano M."/>
            <person name="Shan H."/>
            <person name="Telgmann-Rauber A."/>
            <person name="Kanno A."/>
            <person name="Yue Z."/>
            <person name="Chen H."/>
            <person name="Li W."/>
            <person name="Chen Y."/>
            <person name="Xu X."/>
            <person name="Zhang Y."/>
            <person name="Luo S."/>
            <person name="Chen H."/>
            <person name="Gao J."/>
            <person name="Mao Z."/>
            <person name="Pires J.C."/>
            <person name="Luo M."/>
            <person name="Kudrna D."/>
            <person name="Wing R.A."/>
            <person name="Meyers B.C."/>
            <person name="Yi K."/>
            <person name="Kong H."/>
            <person name="Lavrijsen P."/>
            <person name="Sunseri F."/>
            <person name="Falavigna A."/>
            <person name="Ye Y."/>
            <person name="Leebens-Mack J.H."/>
            <person name="Chen G."/>
        </authorList>
    </citation>
    <scope>NUCLEOTIDE SEQUENCE [LARGE SCALE GENOMIC DNA]</scope>
    <source>
        <strain evidence="3">cv. DH0086</strain>
    </source>
</reference>
<proteinExistence type="predicted"/>
<evidence type="ECO:0000256" key="1">
    <source>
        <dbReference type="SAM" id="MobiDB-lite"/>
    </source>
</evidence>
<dbReference type="InterPro" id="IPR025886">
    <property type="entry name" value="PP2-like"/>
</dbReference>
<evidence type="ECO:0000313" key="3">
    <source>
        <dbReference type="Proteomes" id="UP000243459"/>
    </source>
</evidence>
<gene>
    <name evidence="2" type="ORF">A4U43_C06F1060</name>
</gene>
<dbReference type="PANTHER" id="PTHR48478:SF1">
    <property type="entry name" value="LECTIN-LIKE"/>
    <property type="match status" value="1"/>
</dbReference>
<dbReference type="GO" id="GO:0030246">
    <property type="term" value="F:carbohydrate binding"/>
    <property type="evidence" value="ECO:0007669"/>
    <property type="project" value="InterPro"/>
</dbReference>
<keyword evidence="3" id="KW-1185">Reference proteome</keyword>
<sequence>MLPQTKQPSHILTQAMSNPGSSEEAQNPHWIGEHGEEWIDVNKDTIHVSAKALNIIWGNDKRFWQWIQLSKDESRYKLFPYNWMEIKGSLDLAKIPPSPSTTYEIFYVIKFKVDAMGWHSSPVTFELITPDGKSSKIAEMLEFYRCKGNEWHNVYGGEFRLDGSVNGKVKFSMSEVQSDWWKGGMILEGVIVRPKLLK</sequence>
<dbReference type="InterPro" id="IPR052147">
    <property type="entry name" value="PP2-like/Lectin"/>
</dbReference>
<dbReference type="Proteomes" id="UP000243459">
    <property type="component" value="Chromosome 6"/>
</dbReference>
<feature type="compositionally biased region" description="Polar residues" evidence="1">
    <location>
        <begin position="1"/>
        <end position="25"/>
    </location>
</feature>
<dbReference type="Gramene" id="ONK65796">
    <property type="protein sequence ID" value="ONK65796"/>
    <property type="gene ID" value="A4U43_C06F1060"/>
</dbReference>
<dbReference type="OMA" id="VESDWWK"/>
<dbReference type="EMBL" id="CM007386">
    <property type="protein sequence ID" value="ONK65796.1"/>
    <property type="molecule type" value="Genomic_DNA"/>
</dbReference>
<feature type="region of interest" description="Disordered" evidence="1">
    <location>
        <begin position="1"/>
        <end position="28"/>
    </location>
</feature>
<dbReference type="PANTHER" id="PTHR48478">
    <property type="entry name" value="LECTIN-LIKE"/>
    <property type="match status" value="1"/>
</dbReference>
<name>A0A5P1EIS3_ASPOF</name>